<evidence type="ECO:0000313" key="2">
    <source>
        <dbReference type="EMBL" id="MBV4357836.1"/>
    </source>
</evidence>
<dbReference type="GO" id="GO:0016746">
    <property type="term" value="F:acyltransferase activity"/>
    <property type="evidence" value="ECO:0007669"/>
    <property type="project" value="UniProtKB-KW"/>
</dbReference>
<proteinExistence type="inferred from homology"/>
<dbReference type="AlphaFoldDB" id="A0A9E2S8H8"/>
<dbReference type="PANTHER" id="PTHR43300">
    <property type="entry name" value="ACETYLTRANSFERASE"/>
    <property type="match status" value="1"/>
</dbReference>
<accession>A0A9E2S8H8</accession>
<dbReference type="Pfam" id="PF00132">
    <property type="entry name" value="Hexapep"/>
    <property type="match status" value="1"/>
</dbReference>
<evidence type="ECO:0000256" key="1">
    <source>
        <dbReference type="ARBA" id="ARBA00007274"/>
    </source>
</evidence>
<dbReference type="CDD" id="cd04647">
    <property type="entry name" value="LbH_MAT_like"/>
    <property type="match status" value="1"/>
</dbReference>
<evidence type="ECO:0000313" key="3">
    <source>
        <dbReference type="Proteomes" id="UP000812270"/>
    </source>
</evidence>
<dbReference type="PANTHER" id="PTHR43300:SF11">
    <property type="entry name" value="ACETYLTRANSFERASE RV3034C-RELATED"/>
    <property type="match status" value="1"/>
</dbReference>
<dbReference type="InterPro" id="IPR001451">
    <property type="entry name" value="Hexapep"/>
</dbReference>
<dbReference type="Proteomes" id="UP000812270">
    <property type="component" value="Unassembled WGS sequence"/>
</dbReference>
<protein>
    <submittedName>
        <fullName evidence="2">Acyltransferase</fullName>
    </submittedName>
</protein>
<comment type="similarity">
    <text evidence="1">Belongs to the transferase hexapeptide repeat family.</text>
</comment>
<name>A0A9E2S8H8_9BACT</name>
<sequence>MTVKGIIKRLIGYKPKNVPVDKLAILRESGNLVYGDNCKFEGFSVASVGYKKGYPNVKIGNNCYLCCNIMLQDDAAQVIIGDGTYIGPGTLIFCKEKITFDNDIMVSWDCTFIDTNAHSLHSKERASDVADSMKGPLHKNWAVVKNAPVHIKSKSWIGFNSIILKGVTLEEGTIIGAGSVVSKSTEDYGIYAGNPAVLVKKTD</sequence>
<gene>
    <name evidence="2" type="ORF">KTO63_11800</name>
</gene>
<dbReference type="InterPro" id="IPR050179">
    <property type="entry name" value="Trans_hexapeptide_repeat"/>
</dbReference>
<dbReference type="EMBL" id="JAHSPG010000008">
    <property type="protein sequence ID" value="MBV4357836.1"/>
    <property type="molecule type" value="Genomic_DNA"/>
</dbReference>
<keyword evidence="2" id="KW-0012">Acyltransferase</keyword>
<keyword evidence="3" id="KW-1185">Reference proteome</keyword>
<comment type="caution">
    <text evidence="2">The sequence shown here is derived from an EMBL/GenBank/DDBJ whole genome shotgun (WGS) entry which is preliminary data.</text>
</comment>
<keyword evidence="2" id="KW-0808">Transferase</keyword>
<organism evidence="2 3">
    <name type="scientific">Pinibacter aurantiacus</name>
    <dbReference type="NCBI Taxonomy" id="2851599"/>
    <lineage>
        <taxon>Bacteria</taxon>
        <taxon>Pseudomonadati</taxon>
        <taxon>Bacteroidota</taxon>
        <taxon>Chitinophagia</taxon>
        <taxon>Chitinophagales</taxon>
        <taxon>Chitinophagaceae</taxon>
        <taxon>Pinibacter</taxon>
    </lineage>
</organism>
<dbReference type="RefSeq" id="WP_217791490.1">
    <property type="nucleotide sequence ID" value="NZ_JAHSPG010000008.1"/>
</dbReference>
<reference evidence="2" key="1">
    <citation type="submission" date="2021-06" db="EMBL/GenBank/DDBJ databases">
        <authorList>
            <person name="Huq M.A."/>
        </authorList>
    </citation>
    <scope>NUCLEOTIDE SEQUENCE</scope>
    <source>
        <strain evidence="2">MAH-26</strain>
    </source>
</reference>